<proteinExistence type="predicted"/>
<sequence length="102" mass="11834">MPRVGTPRRRAGLRGLSLHYVRYRRPGGDAAWGLNLKSTSKQREPSQQFWCATIYNRCAMPLHLTFDKALIALHALHVRRWSELQSCAPLYQCFLMRPSHID</sequence>
<evidence type="ECO:0000313" key="2">
    <source>
        <dbReference type="Proteomes" id="UP000299102"/>
    </source>
</evidence>
<accession>A0A4C1WWN7</accession>
<comment type="caution">
    <text evidence="1">The sequence shown here is derived from an EMBL/GenBank/DDBJ whole genome shotgun (WGS) entry which is preliminary data.</text>
</comment>
<organism evidence="1 2">
    <name type="scientific">Eumeta variegata</name>
    <name type="common">Bagworm moth</name>
    <name type="synonym">Eumeta japonica</name>
    <dbReference type="NCBI Taxonomy" id="151549"/>
    <lineage>
        <taxon>Eukaryota</taxon>
        <taxon>Metazoa</taxon>
        <taxon>Ecdysozoa</taxon>
        <taxon>Arthropoda</taxon>
        <taxon>Hexapoda</taxon>
        <taxon>Insecta</taxon>
        <taxon>Pterygota</taxon>
        <taxon>Neoptera</taxon>
        <taxon>Endopterygota</taxon>
        <taxon>Lepidoptera</taxon>
        <taxon>Glossata</taxon>
        <taxon>Ditrysia</taxon>
        <taxon>Tineoidea</taxon>
        <taxon>Psychidae</taxon>
        <taxon>Oiketicinae</taxon>
        <taxon>Eumeta</taxon>
    </lineage>
</organism>
<dbReference type="Proteomes" id="UP000299102">
    <property type="component" value="Unassembled WGS sequence"/>
</dbReference>
<gene>
    <name evidence="1" type="ORF">EVAR_47343_1</name>
</gene>
<keyword evidence="2" id="KW-1185">Reference proteome</keyword>
<dbReference type="EMBL" id="BGZK01000648">
    <property type="protein sequence ID" value="GBP54474.1"/>
    <property type="molecule type" value="Genomic_DNA"/>
</dbReference>
<evidence type="ECO:0000313" key="1">
    <source>
        <dbReference type="EMBL" id="GBP54474.1"/>
    </source>
</evidence>
<name>A0A4C1WWN7_EUMVA</name>
<protein>
    <submittedName>
        <fullName evidence="1">Uncharacterized protein</fullName>
    </submittedName>
</protein>
<reference evidence="1 2" key="1">
    <citation type="journal article" date="2019" name="Commun. Biol.">
        <title>The bagworm genome reveals a unique fibroin gene that provides high tensile strength.</title>
        <authorList>
            <person name="Kono N."/>
            <person name="Nakamura H."/>
            <person name="Ohtoshi R."/>
            <person name="Tomita M."/>
            <person name="Numata K."/>
            <person name="Arakawa K."/>
        </authorList>
    </citation>
    <scope>NUCLEOTIDE SEQUENCE [LARGE SCALE GENOMIC DNA]</scope>
</reference>
<dbReference type="AlphaFoldDB" id="A0A4C1WWN7"/>